<dbReference type="GO" id="GO:1901135">
    <property type="term" value="P:carbohydrate derivative metabolic process"/>
    <property type="evidence" value="ECO:0007669"/>
    <property type="project" value="InterPro"/>
</dbReference>
<dbReference type="InterPro" id="IPR019490">
    <property type="entry name" value="Glu6P/Mann6P_isomerase_C"/>
</dbReference>
<organism evidence="4">
    <name type="scientific">candidate division WOR-3 bacterium</name>
    <dbReference type="NCBI Taxonomy" id="2052148"/>
    <lineage>
        <taxon>Bacteria</taxon>
        <taxon>Bacteria division WOR-3</taxon>
    </lineage>
</organism>
<dbReference type="InterPro" id="IPR001347">
    <property type="entry name" value="SIS_dom"/>
</dbReference>
<keyword evidence="2 4" id="KW-0413">Isomerase</keyword>
<feature type="domain" description="SIS" evidence="3">
    <location>
        <begin position="22"/>
        <end position="163"/>
    </location>
</feature>
<sequence>MIEIIDNLPDDVLNSLDLSEGIDVKFKGIKNVIIGGMGGSAIGGDIAKYYASQYGNLPIEVVRDYELPNYANEETLLICISYSGNTEETISLYKKGKKKKTQIFVITSNGALEDISKKEKTPFILIPKGYAPRCAIAYLFFPVLKILEKSEIIEVKQKDIKEVVSVLKEGKESAKKWAGELSLKLKEKFPFVYSEERFAPVAKRLVTQINENSKSLAHFATFPELDHNEIVGWENPKEIMKRFFIITMRSNSESERMRKRIDITIELIKELAGEVTSIFADGDSYLANIFSFIQKGDYLSYFLSQNYGVDPYPVKRIDELKRRMSE</sequence>
<dbReference type="EMBL" id="DTHG01000070">
    <property type="protein sequence ID" value="HGW92005.1"/>
    <property type="molecule type" value="Genomic_DNA"/>
</dbReference>
<dbReference type="AlphaFoldDB" id="A0A7C4YG38"/>
<evidence type="ECO:0000259" key="3">
    <source>
        <dbReference type="PROSITE" id="PS51464"/>
    </source>
</evidence>
<dbReference type="Pfam" id="PF01380">
    <property type="entry name" value="SIS"/>
    <property type="match status" value="1"/>
</dbReference>
<dbReference type="InterPro" id="IPR046348">
    <property type="entry name" value="SIS_dom_sf"/>
</dbReference>
<dbReference type="GO" id="GO:0097367">
    <property type="term" value="F:carbohydrate derivative binding"/>
    <property type="evidence" value="ECO:0007669"/>
    <property type="project" value="InterPro"/>
</dbReference>
<accession>A0A7C4YG38</accession>
<comment type="similarity">
    <text evidence="1">Belongs to the PGI/PMI family.</text>
</comment>
<reference evidence="4" key="1">
    <citation type="journal article" date="2020" name="mSystems">
        <title>Genome- and Community-Level Interaction Insights into Carbon Utilization and Element Cycling Functions of Hydrothermarchaeota in Hydrothermal Sediment.</title>
        <authorList>
            <person name="Zhou Z."/>
            <person name="Liu Y."/>
            <person name="Xu W."/>
            <person name="Pan J."/>
            <person name="Luo Z.H."/>
            <person name="Li M."/>
        </authorList>
    </citation>
    <scope>NUCLEOTIDE SEQUENCE [LARGE SCALE GENOMIC DNA]</scope>
    <source>
        <strain evidence="4">SpSt-780</strain>
    </source>
</reference>
<dbReference type="Pfam" id="PF10432">
    <property type="entry name" value="bact-PGI_C"/>
    <property type="match status" value="1"/>
</dbReference>
<comment type="caution">
    <text evidence="4">The sequence shown here is derived from an EMBL/GenBank/DDBJ whole genome shotgun (WGS) entry which is preliminary data.</text>
</comment>
<dbReference type="GO" id="GO:0005975">
    <property type="term" value="P:carbohydrate metabolic process"/>
    <property type="evidence" value="ECO:0007669"/>
    <property type="project" value="InterPro"/>
</dbReference>
<protein>
    <submittedName>
        <fullName evidence="4">Bifunctional phosphoglucose/phosphomannose isomerase</fullName>
    </submittedName>
</protein>
<evidence type="ECO:0000256" key="1">
    <source>
        <dbReference type="ARBA" id="ARBA00010523"/>
    </source>
</evidence>
<dbReference type="NCBIfam" id="NF006423">
    <property type="entry name" value="PRK08674.1-2"/>
    <property type="match status" value="1"/>
</dbReference>
<gene>
    <name evidence="4" type="ORF">ENV67_05625</name>
</gene>
<dbReference type="GO" id="GO:0004347">
    <property type="term" value="F:glucose-6-phosphate isomerase activity"/>
    <property type="evidence" value="ECO:0007669"/>
    <property type="project" value="InterPro"/>
</dbReference>
<dbReference type="CDD" id="cd05637">
    <property type="entry name" value="SIS_PGI_PMI_2"/>
    <property type="match status" value="1"/>
</dbReference>
<dbReference type="NCBIfam" id="NF006426">
    <property type="entry name" value="PRK08674.1-6"/>
    <property type="match status" value="1"/>
</dbReference>
<dbReference type="GO" id="GO:0004476">
    <property type="term" value="F:mannose-6-phosphate isomerase activity"/>
    <property type="evidence" value="ECO:0007669"/>
    <property type="project" value="InterPro"/>
</dbReference>
<name>A0A7C4YG38_UNCW3</name>
<proteinExistence type="inferred from homology"/>
<evidence type="ECO:0000256" key="2">
    <source>
        <dbReference type="ARBA" id="ARBA00023235"/>
    </source>
</evidence>
<evidence type="ECO:0000313" key="4">
    <source>
        <dbReference type="EMBL" id="HGW92005.1"/>
    </source>
</evidence>
<dbReference type="SUPFAM" id="SSF53697">
    <property type="entry name" value="SIS domain"/>
    <property type="match status" value="1"/>
</dbReference>
<dbReference type="PROSITE" id="PS51464">
    <property type="entry name" value="SIS"/>
    <property type="match status" value="1"/>
</dbReference>
<dbReference type="Gene3D" id="3.40.50.10490">
    <property type="entry name" value="Glucose-6-phosphate isomerase like protein, domain 1"/>
    <property type="match status" value="2"/>
</dbReference>
<dbReference type="NCBIfam" id="TIGR02128">
    <property type="entry name" value="G6PI_arch"/>
    <property type="match status" value="1"/>
</dbReference>